<evidence type="ECO:0000256" key="7">
    <source>
        <dbReference type="PIRNR" id="PIRNR003107"/>
    </source>
</evidence>
<dbReference type="EMBL" id="LN890656">
    <property type="protein sequence ID" value="CUS05555.1"/>
    <property type="molecule type" value="Genomic_DNA"/>
</dbReference>
<keyword evidence="5 7" id="KW-0963">Cytoplasm</keyword>
<dbReference type="Proteomes" id="UP000215027">
    <property type="component" value="Chromosome II"/>
</dbReference>
<dbReference type="GO" id="GO:0045936">
    <property type="term" value="P:negative regulation of phosphate metabolic process"/>
    <property type="evidence" value="ECO:0007669"/>
    <property type="project" value="InterPro"/>
</dbReference>
<accession>A0A160T8Q3</accession>
<name>A0A160T8Q3_9CHLR</name>
<organism evidence="9 10">
    <name type="scientific">Candidatus Promineifilum breve</name>
    <dbReference type="NCBI Taxonomy" id="1806508"/>
    <lineage>
        <taxon>Bacteria</taxon>
        <taxon>Bacillati</taxon>
        <taxon>Chloroflexota</taxon>
        <taxon>Ardenticatenia</taxon>
        <taxon>Candidatus Promineifilales</taxon>
        <taxon>Candidatus Promineifilaceae</taxon>
        <taxon>Candidatus Promineifilum</taxon>
    </lineage>
</organism>
<dbReference type="OrthoDB" id="9814256at2"/>
<reference evidence="9" key="1">
    <citation type="submission" date="2016-01" db="EMBL/GenBank/DDBJ databases">
        <authorList>
            <person name="Mcilroy J.S."/>
            <person name="Karst M S."/>
            <person name="Albertsen M."/>
        </authorList>
    </citation>
    <scope>NUCLEOTIDE SEQUENCE</scope>
    <source>
        <strain evidence="9">Cfx-K</strain>
    </source>
</reference>
<sequence length="226" mass="25604">MRQTFDRDLQRLQDEVLRMGSEVEEHLVTVTNAFLARDAVTAQRMIDADKSINERRVQVGLDALTLIAIQSPMARDMRLIAAILEIVGELERIHDYVKGIGKISLSLGREPIPAPLARDLPEMAEIAREMLFQALKAFANRDETLARRVPAMDDRVDELFNHLYGEIVALVTADATQIHRANQLEWALHNMERSADRTINICEWVVYMVTGVYSEMSMGEYEAPPG</sequence>
<evidence type="ECO:0000256" key="4">
    <source>
        <dbReference type="ARBA" id="ARBA00022448"/>
    </source>
</evidence>
<dbReference type="FunFam" id="1.20.58.220:FF:000004">
    <property type="entry name" value="Phosphate-specific transport system accessory protein PhoU"/>
    <property type="match status" value="1"/>
</dbReference>
<dbReference type="InterPro" id="IPR028366">
    <property type="entry name" value="PhoU"/>
</dbReference>
<keyword evidence="4 7" id="KW-0813">Transport</keyword>
<protein>
    <recommendedName>
        <fullName evidence="7">Phosphate-specific transport system accessory protein PhoU</fullName>
    </recommendedName>
</protein>
<dbReference type="PANTHER" id="PTHR42930:SF3">
    <property type="entry name" value="PHOSPHATE-SPECIFIC TRANSPORT SYSTEM ACCESSORY PROTEIN PHOU"/>
    <property type="match status" value="1"/>
</dbReference>
<dbReference type="Pfam" id="PF01895">
    <property type="entry name" value="PhoU"/>
    <property type="match status" value="2"/>
</dbReference>
<evidence type="ECO:0000256" key="1">
    <source>
        <dbReference type="ARBA" id="ARBA00004496"/>
    </source>
</evidence>
<feature type="domain" description="PhoU" evidence="8">
    <location>
        <begin position="121"/>
        <end position="205"/>
    </location>
</feature>
<dbReference type="GO" id="GO:0006817">
    <property type="term" value="P:phosphate ion transport"/>
    <property type="evidence" value="ECO:0007669"/>
    <property type="project" value="UniProtKB-KW"/>
</dbReference>
<dbReference type="GO" id="GO:0030643">
    <property type="term" value="P:intracellular phosphate ion homeostasis"/>
    <property type="evidence" value="ECO:0007669"/>
    <property type="project" value="InterPro"/>
</dbReference>
<dbReference type="KEGG" id="pbf:CFX0092_B0021"/>
<gene>
    <name evidence="9" type="ORF">CFX0092_B0021</name>
</gene>
<keyword evidence="10" id="KW-1185">Reference proteome</keyword>
<dbReference type="RefSeq" id="WP_095044954.1">
    <property type="nucleotide sequence ID" value="NZ_LN890656.1"/>
</dbReference>
<feature type="domain" description="PhoU" evidence="8">
    <location>
        <begin position="16"/>
        <end position="102"/>
    </location>
</feature>
<comment type="subcellular location">
    <subcellularLocation>
        <location evidence="1 7">Cytoplasm</location>
    </subcellularLocation>
</comment>
<evidence type="ECO:0000313" key="9">
    <source>
        <dbReference type="EMBL" id="CUS05555.1"/>
    </source>
</evidence>
<evidence type="ECO:0000259" key="8">
    <source>
        <dbReference type="Pfam" id="PF01895"/>
    </source>
</evidence>
<proteinExistence type="inferred from homology"/>
<keyword evidence="6 7" id="KW-0592">Phosphate transport</keyword>
<evidence type="ECO:0000256" key="6">
    <source>
        <dbReference type="ARBA" id="ARBA00022592"/>
    </source>
</evidence>
<dbReference type="AlphaFoldDB" id="A0A160T8Q3"/>
<dbReference type="SUPFAM" id="SSF109755">
    <property type="entry name" value="PhoU-like"/>
    <property type="match status" value="1"/>
</dbReference>
<dbReference type="NCBIfam" id="TIGR02135">
    <property type="entry name" value="phoU_full"/>
    <property type="match status" value="1"/>
</dbReference>
<evidence type="ECO:0000256" key="2">
    <source>
        <dbReference type="ARBA" id="ARBA00008107"/>
    </source>
</evidence>
<evidence type="ECO:0000256" key="3">
    <source>
        <dbReference type="ARBA" id="ARBA00011738"/>
    </source>
</evidence>
<evidence type="ECO:0000313" key="10">
    <source>
        <dbReference type="Proteomes" id="UP000215027"/>
    </source>
</evidence>
<dbReference type="InterPro" id="IPR026022">
    <property type="entry name" value="PhoU_dom"/>
</dbReference>
<dbReference type="PANTHER" id="PTHR42930">
    <property type="entry name" value="PHOSPHATE-SPECIFIC TRANSPORT SYSTEM ACCESSORY PROTEIN PHOU"/>
    <property type="match status" value="1"/>
</dbReference>
<comment type="function">
    <text evidence="7">Plays a role in the regulation of phosphate uptake.</text>
</comment>
<dbReference type="InterPro" id="IPR038078">
    <property type="entry name" value="PhoU-like_sf"/>
</dbReference>
<comment type="similarity">
    <text evidence="2 7">Belongs to the PhoU family.</text>
</comment>
<dbReference type="PIRSF" id="PIRSF003107">
    <property type="entry name" value="PhoU"/>
    <property type="match status" value="1"/>
</dbReference>
<dbReference type="GO" id="GO:0005737">
    <property type="term" value="C:cytoplasm"/>
    <property type="evidence" value="ECO:0007669"/>
    <property type="project" value="UniProtKB-SubCell"/>
</dbReference>
<evidence type="ECO:0000256" key="5">
    <source>
        <dbReference type="ARBA" id="ARBA00022490"/>
    </source>
</evidence>
<comment type="subunit">
    <text evidence="3 7">Homodimer.</text>
</comment>
<dbReference type="Gene3D" id="1.20.58.220">
    <property type="entry name" value="Phosphate transport system protein phou homolog 2, domain 2"/>
    <property type="match status" value="1"/>
</dbReference>